<evidence type="ECO:0000313" key="2">
    <source>
        <dbReference type="EMBL" id="KAG7286506.1"/>
    </source>
</evidence>
<reference evidence="2" key="1">
    <citation type="submission" date="2023-02" db="EMBL/GenBank/DDBJ databases">
        <authorList>
            <person name="Palmer J.M."/>
        </authorList>
    </citation>
    <scope>NUCLEOTIDE SEQUENCE</scope>
    <source>
        <strain evidence="2">FW57</strain>
    </source>
</reference>
<protein>
    <submittedName>
        <fullName evidence="2">Uncharacterized protein</fullName>
    </submittedName>
</protein>
<feature type="compositionally biased region" description="Acidic residues" evidence="1">
    <location>
        <begin position="152"/>
        <end position="162"/>
    </location>
</feature>
<dbReference type="AlphaFoldDB" id="A0AAD4ESD3"/>
<feature type="compositionally biased region" description="Basic and acidic residues" evidence="1">
    <location>
        <begin position="193"/>
        <end position="212"/>
    </location>
</feature>
<feature type="region of interest" description="Disordered" evidence="1">
    <location>
        <begin position="105"/>
        <end position="267"/>
    </location>
</feature>
<accession>A0AAD4ESD3</accession>
<comment type="caution">
    <text evidence="2">The sequence shown here is derived from an EMBL/GenBank/DDBJ whole genome shotgun (WGS) entry which is preliminary data.</text>
</comment>
<gene>
    <name evidence="2" type="ORF">NEMBOFW57_008817</name>
</gene>
<name>A0AAD4ESD3_9PEZI</name>
<dbReference type="Proteomes" id="UP001197093">
    <property type="component" value="Unassembled WGS sequence"/>
</dbReference>
<keyword evidence="3" id="KW-1185">Reference proteome</keyword>
<evidence type="ECO:0000256" key="1">
    <source>
        <dbReference type="SAM" id="MobiDB-lite"/>
    </source>
</evidence>
<proteinExistence type="predicted"/>
<dbReference type="EMBL" id="JAHCVI010000004">
    <property type="protein sequence ID" value="KAG7286506.1"/>
    <property type="molecule type" value="Genomic_DNA"/>
</dbReference>
<organism evidence="2 3">
    <name type="scientific">Staphylotrichum longicolle</name>
    <dbReference type="NCBI Taxonomy" id="669026"/>
    <lineage>
        <taxon>Eukaryota</taxon>
        <taxon>Fungi</taxon>
        <taxon>Dikarya</taxon>
        <taxon>Ascomycota</taxon>
        <taxon>Pezizomycotina</taxon>
        <taxon>Sordariomycetes</taxon>
        <taxon>Sordariomycetidae</taxon>
        <taxon>Sordariales</taxon>
        <taxon>Chaetomiaceae</taxon>
        <taxon>Staphylotrichum</taxon>
    </lineage>
</organism>
<sequence length="267" mass="29780">MTQETWDATVGYKKRRRKRPGRILRHPTFPREEAVIFEGDNSGLVSPSRSLAGQVELGYDEGQFQEEYEVRLLDEVAGAAEQQACLMWEDSGYAVGEVAEELEPQEASLLEEPGNIGEKIPEEEISAVEPPADILEEEKPPQVPLVEHLESPLEDIPEEQEPQQDLVVEPPESYPKDIHEDQQPEEASSPTHTEPDREEHVPSLSEKAKGKLPDCQPWQPPPEPNDPEADQPEWMPAWLAAPILGGVSSGNSMVGRKSMMGQHSLMN</sequence>
<evidence type="ECO:0000313" key="3">
    <source>
        <dbReference type="Proteomes" id="UP001197093"/>
    </source>
</evidence>